<sequence length="61" mass="7511">MFSLAPFRGQWSLERLQLRLNRWSRSNYLFLRIILRKTAKHFCWKCFIHHHRASGRKLRAA</sequence>
<proteinExistence type="predicted"/>
<evidence type="ECO:0000313" key="1">
    <source>
        <dbReference type="EMBL" id="KAA9353302.1"/>
    </source>
</evidence>
<name>A0A5N1JJK4_9HYPH</name>
<organism evidence="1 2">
    <name type="scientific">Ochrobactrum quorumnocens</name>
    <dbReference type="NCBI Taxonomy" id="271865"/>
    <lineage>
        <taxon>Bacteria</taxon>
        <taxon>Pseudomonadati</taxon>
        <taxon>Pseudomonadota</taxon>
        <taxon>Alphaproteobacteria</taxon>
        <taxon>Hyphomicrobiales</taxon>
        <taxon>Brucellaceae</taxon>
        <taxon>Brucella/Ochrobactrum group</taxon>
        <taxon>Ochrobactrum</taxon>
    </lineage>
</organism>
<dbReference type="EMBL" id="VYXQ01000039">
    <property type="protein sequence ID" value="KAA9353302.1"/>
    <property type="molecule type" value="Genomic_DNA"/>
</dbReference>
<gene>
    <name evidence="1" type="ORF">F3W84_23080</name>
</gene>
<evidence type="ECO:0000313" key="2">
    <source>
        <dbReference type="Proteomes" id="UP000327108"/>
    </source>
</evidence>
<reference evidence="1 2" key="1">
    <citation type="submission" date="2019-09" db="EMBL/GenBank/DDBJ databases">
        <title>Biological control of the noxious weed angled onion (Allium triquetrum) thwarted by endophytic bacteria in Victoria, Australia.</title>
        <authorList>
            <person name="Tehranchian P."/>
            <person name="Adair R.J."/>
            <person name="Van T.H."/>
            <person name="Morrison P.D."/>
            <person name="Williams H."/>
            <person name="Lawrie A.C."/>
        </authorList>
    </citation>
    <scope>NUCLEOTIDE SEQUENCE [LARGE SCALE GENOMIC DNA]</scope>
    <source>
        <strain evidence="1 2">RPTAtOch1</strain>
    </source>
</reference>
<accession>A0A5N1JJK4</accession>
<protein>
    <submittedName>
        <fullName evidence="1">Uncharacterized protein</fullName>
    </submittedName>
</protein>
<dbReference type="AlphaFoldDB" id="A0A5N1JJK4"/>
<keyword evidence="2" id="KW-1185">Reference proteome</keyword>
<comment type="caution">
    <text evidence="1">The sequence shown here is derived from an EMBL/GenBank/DDBJ whole genome shotgun (WGS) entry which is preliminary data.</text>
</comment>
<dbReference type="Proteomes" id="UP000327108">
    <property type="component" value="Unassembled WGS sequence"/>
</dbReference>